<dbReference type="InterPro" id="IPR050832">
    <property type="entry name" value="Bact_Acetyltransf"/>
</dbReference>
<dbReference type="PROSITE" id="PS51186">
    <property type="entry name" value="GNAT"/>
    <property type="match status" value="1"/>
</dbReference>
<dbReference type="Gene3D" id="3.40.630.30">
    <property type="match status" value="1"/>
</dbReference>
<dbReference type="Proteomes" id="UP000596248">
    <property type="component" value="Chromosome"/>
</dbReference>
<evidence type="ECO:0000259" key="3">
    <source>
        <dbReference type="PROSITE" id="PS51186"/>
    </source>
</evidence>
<keyword evidence="5" id="KW-1185">Reference proteome</keyword>
<evidence type="ECO:0000313" key="4">
    <source>
        <dbReference type="EMBL" id="QRG68053.1"/>
    </source>
</evidence>
<evidence type="ECO:0000256" key="2">
    <source>
        <dbReference type="ARBA" id="ARBA00023315"/>
    </source>
</evidence>
<dbReference type="RefSeq" id="WP_203355063.1">
    <property type="nucleotide sequence ID" value="NZ_CP069127.1"/>
</dbReference>
<protein>
    <submittedName>
        <fullName evidence="4">GNAT family N-acetyltransferase</fullName>
    </submittedName>
</protein>
<dbReference type="InterPro" id="IPR000182">
    <property type="entry name" value="GNAT_dom"/>
</dbReference>
<reference evidence="4 5" key="1">
    <citation type="submission" date="2021-01" db="EMBL/GenBank/DDBJ databases">
        <title>Identification of strong promoters based on the transcriptome of Brevibacillus choshinensis.</title>
        <authorList>
            <person name="Yao D."/>
            <person name="Zhang K."/>
            <person name="Wu J."/>
        </authorList>
    </citation>
    <scope>NUCLEOTIDE SEQUENCE [LARGE SCALE GENOMIC DNA]</scope>
    <source>
        <strain evidence="4 5">HPD31-SP3</strain>
    </source>
</reference>
<keyword evidence="1" id="KW-0808">Transferase</keyword>
<evidence type="ECO:0000256" key="1">
    <source>
        <dbReference type="ARBA" id="ARBA00022679"/>
    </source>
</evidence>
<gene>
    <name evidence="4" type="ORF">JNE38_02260</name>
</gene>
<evidence type="ECO:0000313" key="5">
    <source>
        <dbReference type="Proteomes" id="UP000596248"/>
    </source>
</evidence>
<accession>A0ABX7FPA0</accession>
<dbReference type="InterPro" id="IPR016181">
    <property type="entry name" value="Acyl_CoA_acyltransferase"/>
</dbReference>
<keyword evidence="2" id="KW-0012">Acyltransferase</keyword>
<dbReference type="Pfam" id="PF13302">
    <property type="entry name" value="Acetyltransf_3"/>
    <property type="match status" value="1"/>
</dbReference>
<dbReference type="EMBL" id="CP069127">
    <property type="protein sequence ID" value="QRG68053.1"/>
    <property type="molecule type" value="Genomic_DNA"/>
</dbReference>
<dbReference type="CDD" id="cd04301">
    <property type="entry name" value="NAT_SF"/>
    <property type="match status" value="1"/>
</dbReference>
<dbReference type="PANTHER" id="PTHR43877">
    <property type="entry name" value="AMINOALKYLPHOSPHONATE N-ACETYLTRANSFERASE-RELATED-RELATED"/>
    <property type="match status" value="1"/>
</dbReference>
<sequence>MPTPFPTASSRLVYTPVAERDFPELLDVYNSNPAYMEYAYGQRAVSLDAVAQDHADNLALEGSYSYCLRESSSDSLIGIAQFILKNPRDGHPWLGLIMIDSRAHGRGYAKEFLDCLIAWYRENGYASLHLGVLEKNQAVVPFYEKVGFAAYEERVTEKLGRVICMAYPIHPGSQE</sequence>
<name>A0ABX7FPA0_BRECH</name>
<proteinExistence type="predicted"/>
<dbReference type="PANTHER" id="PTHR43877:SF2">
    <property type="entry name" value="AMINOALKYLPHOSPHONATE N-ACETYLTRANSFERASE-RELATED"/>
    <property type="match status" value="1"/>
</dbReference>
<dbReference type="SUPFAM" id="SSF55729">
    <property type="entry name" value="Acyl-CoA N-acyltransferases (Nat)"/>
    <property type="match status" value="1"/>
</dbReference>
<organism evidence="4 5">
    <name type="scientific">Brevibacillus choshinensis</name>
    <dbReference type="NCBI Taxonomy" id="54911"/>
    <lineage>
        <taxon>Bacteria</taxon>
        <taxon>Bacillati</taxon>
        <taxon>Bacillota</taxon>
        <taxon>Bacilli</taxon>
        <taxon>Bacillales</taxon>
        <taxon>Paenibacillaceae</taxon>
        <taxon>Brevibacillus</taxon>
    </lineage>
</organism>
<feature type="domain" description="N-acetyltransferase" evidence="3">
    <location>
        <begin position="12"/>
        <end position="170"/>
    </location>
</feature>